<dbReference type="GO" id="GO:0009307">
    <property type="term" value="P:DNA restriction-modification system"/>
    <property type="evidence" value="ECO:0007669"/>
    <property type="project" value="UniProtKB-KW"/>
</dbReference>
<dbReference type="RefSeq" id="WP_077425795.1">
    <property type="nucleotide sequence ID" value="NZ_MLHQ01000054.1"/>
</dbReference>
<dbReference type="PANTHER" id="PTHR43140:SF1">
    <property type="entry name" value="TYPE I RESTRICTION ENZYME ECOKI SPECIFICITY SUBUNIT"/>
    <property type="match status" value="1"/>
</dbReference>
<dbReference type="GO" id="GO:0003677">
    <property type="term" value="F:DNA binding"/>
    <property type="evidence" value="ECO:0007669"/>
    <property type="project" value="UniProtKB-KW"/>
</dbReference>
<dbReference type="InterPro" id="IPR051212">
    <property type="entry name" value="Type-I_RE_S_subunit"/>
</dbReference>
<feature type="domain" description="Type I restriction modification DNA specificity" evidence="4">
    <location>
        <begin position="302"/>
        <end position="447"/>
    </location>
</feature>
<organism evidence="5 6">
    <name type="scientific">Rodentibacter myodis</name>
    <dbReference type="NCBI Taxonomy" id="1907939"/>
    <lineage>
        <taxon>Bacteria</taxon>
        <taxon>Pseudomonadati</taxon>
        <taxon>Pseudomonadota</taxon>
        <taxon>Gammaproteobacteria</taxon>
        <taxon>Pasteurellales</taxon>
        <taxon>Pasteurellaceae</taxon>
        <taxon>Rodentibacter</taxon>
    </lineage>
</organism>
<feature type="non-terminal residue" evidence="5">
    <location>
        <position position="1"/>
    </location>
</feature>
<dbReference type="AlphaFoldDB" id="A0A1V3JDV2"/>
<dbReference type="InterPro" id="IPR044946">
    <property type="entry name" value="Restrct_endonuc_typeI_TRD_sf"/>
</dbReference>
<dbReference type="Proteomes" id="UP000188602">
    <property type="component" value="Unassembled WGS sequence"/>
</dbReference>
<dbReference type="PANTHER" id="PTHR43140">
    <property type="entry name" value="TYPE-1 RESTRICTION ENZYME ECOKI SPECIFICITY PROTEIN"/>
    <property type="match status" value="1"/>
</dbReference>
<reference evidence="5 6" key="1">
    <citation type="submission" date="2016-10" db="EMBL/GenBank/DDBJ databases">
        <title>Rodentibacter gen. nov. and new species.</title>
        <authorList>
            <person name="Christensen H."/>
        </authorList>
    </citation>
    <scope>NUCLEOTIDE SEQUENCE [LARGE SCALE GENOMIC DNA]</scope>
    <source>
        <strain evidence="5 6">Ac151</strain>
    </source>
</reference>
<comment type="caution">
    <text evidence="5">The sequence shown here is derived from an EMBL/GenBank/DDBJ whole genome shotgun (WGS) entry which is preliminary data.</text>
</comment>
<dbReference type="OrthoDB" id="398435at2"/>
<evidence type="ECO:0000313" key="6">
    <source>
        <dbReference type="Proteomes" id="UP000188602"/>
    </source>
</evidence>
<dbReference type="EMBL" id="MLHQ01000054">
    <property type="protein sequence ID" value="OOF54567.1"/>
    <property type="molecule type" value="Genomic_DNA"/>
</dbReference>
<dbReference type="Gene3D" id="3.90.220.20">
    <property type="entry name" value="DNA methylase specificity domains"/>
    <property type="match status" value="2"/>
</dbReference>
<evidence type="ECO:0000256" key="1">
    <source>
        <dbReference type="ARBA" id="ARBA00010923"/>
    </source>
</evidence>
<keyword evidence="2" id="KW-0680">Restriction system</keyword>
<evidence type="ECO:0000313" key="5">
    <source>
        <dbReference type="EMBL" id="OOF54567.1"/>
    </source>
</evidence>
<evidence type="ECO:0000259" key="4">
    <source>
        <dbReference type="Pfam" id="PF01420"/>
    </source>
</evidence>
<dbReference type="SUPFAM" id="SSF116734">
    <property type="entry name" value="DNA methylase specificity domain"/>
    <property type="match status" value="2"/>
</dbReference>
<dbReference type="STRING" id="1907939.BKL49_11940"/>
<evidence type="ECO:0000256" key="2">
    <source>
        <dbReference type="ARBA" id="ARBA00022747"/>
    </source>
</evidence>
<proteinExistence type="inferred from homology"/>
<feature type="domain" description="Type I restriction modification DNA specificity" evidence="4">
    <location>
        <begin position="12"/>
        <end position="194"/>
    </location>
</feature>
<evidence type="ECO:0000256" key="3">
    <source>
        <dbReference type="ARBA" id="ARBA00023125"/>
    </source>
</evidence>
<name>A0A1V3JDV2_9PAST</name>
<keyword evidence="3" id="KW-0238">DNA-binding</keyword>
<comment type="similarity">
    <text evidence="1">Belongs to the type-I restriction system S methylase family.</text>
</comment>
<dbReference type="Pfam" id="PF01420">
    <property type="entry name" value="Methylase_S"/>
    <property type="match status" value="2"/>
</dbReference>
<dbReference type="InterPro" id="IPR000055">
    <property type="entry name" value="Restrct_endonuc_typeI_TRD"/>
</dbReference>
<sequence length="453" mass="52149">FTNQTEMPFEIPESWVWVRLDDIGIYKKGPFGSSLTKSMFIPKSPTAIKVYEQKNAIKKNELLGDYYISYDYFISNMQAFEVFAGDIIVSCAGTIGETFIMPNNIEKGIINQALMKINLSKNIDINYFLLYFDYILKASSQSNSMGTAIKNIPPFSVFKNLFFALPPLAEQHRIVAKIEELLPFIDQYVKKEQELTALHQNFPQQLKKSILQAAIQGKLTEQDPNNEPAIELVKRIQQEKVRLISEKKLKKTKPFSEIVIRDNIPYEMIDGVERCIADEVPFKLPENWCWVRLWDITYQLGQKIPRATFCYIDVGSIDNKKYKVLDNLNIIEPDKAPSRARKIVQKGTILYSTVRPYLQNICILGNDFPYEPIASTAFATMETYSDIYNRFLFYYLLSPTFTAFVNNAMVGVAYPAINDENLYKIIVPLPPLAEQHRIVAKIEQLFSLVEKLK</sequence>
<keyword evidence="6" id="KW-1185">Reference proteome</keyword>
<gene>
    <name evidence="5" type="ORF">BKL49_11940</name>
</gene>
<protein>
    <recommendedName>
        <fullName evidence="4">Type I restriction modification DNA specificity domain-containing protein</fullName>
    </recommendedName>
</protein>
<accession>A0A1V3JDV2</accession>